<feature type="transmembrane region" description="Helical" evidence="1">
    <location>
        <begin position="68"/>
        <end position="87"/>
    </location>
</feature>
<organism evidence="2">
    <name type="scientific">Candidatus Thiocaldithrix dubininis</name>
    <dbReference type="NCBI Taxonomy" id="3080823"/>
    <lineage>
        <taxon>Bacteria</taxon>
        <taxon>Pseudomonadati</taxon>
        <taxon>Pseudomonadota</taxon>
        <taxon>Gammaproteobacteria</taxon>
        <taxon>Thiotrichales</taxon>
        <taxon>Thiotrichaceae</taxon>
        <taxon>Candidatus Thiocaldithrix</taxon>
    </lineage>
</organism>
<dbReference type="KEGG" id="tdu:QJT80_04005"/>
<feature type="transmembrane region" description="Helical" evidence="1">
    <location>
        <begin position="36"/>
        <end position="56"/>
    </location>
</feature>
<keyword evidence="1" id="KW-0812">Transmembrane</keyword>
<sequence>MSYSHIKNIQQYLTWFYAGLLLFLAVQRFLPILGANISLISVLTSVVFVILAFLLIKQIRLARRFTAAICLLIAILLPIGVFNPFAAMDGIQLPSINTVLLWLIPTEFFALASAYFLDYDCQAS</sequence>
<evidence type="ECO:0000313" key="2">
    <source>
        <dbReference type="EMBL" id="WGZ91641.1"/>
    </source>
</evidence>
<dbReference type="Proteomes" id="UP001300672">
    <property type="component" value="Chromosome"/>
</dbReference>
<gene>
    <name evidence="2" type="ORF">QJT80_04005</name>
</gene>
<feature type="transmembrane region" description="Helical" evidence="1">
    <location>
        <begin position="12"/>
        <end position="30"/>
    </location>
</feature>
<evidence type="ECO:0000256" key="1">
    <source>
        <dbReference type="SAM" id="Phobius"/>
    </source>
</evidence>
<keyword evidence="1" id="KW-0472">Membrane</keyword>
<reference evidence="2" key="2">
    <citation type="submission" date="2023-04" db="EMBL/GenBank/DDBJ databases">
        <authorList>
            <person name="Beletskiy A.V."/>
            <person name="Mardanov A.V."/>
            <person name="Ravin N.V."/>
        </authorList>
    </citation>
    <scope>NUCLEOTIDE SEQUENCE</scope>
    <source>
        <strain evidence="2">GKL-01</strain>
    </source>
</reference>
<feature type="transmembrane region" description="Helical" evidence="1">
    <location>
        <begin position="99"/>
        <end position="117"/>
    </location>
</feature>
<accession>A0AA95H6Q0</accession>
<name>A0AA95H6Q0_9GAMM</name>
<keyword evidence="1" id="KW-1133">Transmembrane helix</keyword>
<proteinExistence type="predicted"/>
<protein>
    <submittedName>
        <fullName evidence="2">Uncharacterized protein</fullName>
    </submittedName>
</protein>
<reference evidence="2" key="1">
    <citation type="journal article" date="2023" name="Int. J. Mol. Sci.">
        <title>Metagenomics Revealed a New Genus 'Candidatus Thiocaldithrix dubininis' gen. nov., sp. nov. and a New Species 'Candidatus Thiothrix putei' sp. nov. in the Family Thiotrichaceae, Some Members of Which Have Traits of Both Na+- and H+-Motive Energetics.</title>
        <authorList>
            <person name="Ravin N.V."/>
            <person name="Muntyan M.S."/>
            <person name="Smolyakov D.D."/>
            <person name="Rudenko T.S."/>
            <person name="Beletsky A.V."/>
            <person name="Mardanov A.V."/>
            <person name="Grabovich M.Y."/>
        </authorList>
    </citation>
    <scope>NUCLEOTIDE SEQUENCE</scope>
    <source>
        <strain evidence="2">GKL-01</strain>
    </source>
</reference>
<dbReference type="AlphaFoldDB" id="A0AA95H6Q0"/>
<dbReference type="EMBL" id="CP124755">
    <property type="protein sequence ID" value="WGZ91641.1"/>
    <property type="molecule type" value="Genomic_DNA"/>
</dbReference>